<name>A0A8I0P2Y0_9ACTN</name>
<evidence type="ECO:0000313" key="1">
    <source>
        <dbReference type="EMBL" id="MBE1597220.1"/>
    </source>
</evidence>
<keyword evidence="2" id="KW-1185">Reference proteome</keyword>
<reference evidence="1 2" key="1">
    <citation type="submission" date="2020-10" db="EMBL/GenBank/DDBJ databases">
        <title>Sequencing the genomes of 1000 actinobacteria strains.</title>
        <authorList>
            <person name="Klenk H.-P."/>
        </authorList>
    </citation>
    <scope>NUCLEOTIDE SEQUENCE [LARGE SCALE GENOMIC DNA]</scope>
    <source>
        <strain evidence="1 2">DSM 41803</strain>
    </source>
</reference>
<comment type="caution">
    <text evidence="1">The sequence shown here is derived from an EMBL/GenBank/DDBJ whole genome shotgun (WGS) entry which is preliminary data.</text>
</comment>
<dbReference type="RefSeq" id="WP_046916578.1">
    <property type="nucleotide sequence ID" value="NZ_JADBGF010000001.1"/>
</dbReference>
<dbReference type="Proteomes" id="UP000629287">
    <property type="component" value="Unassembled WGS sequence"/>
</dbReference>
<gene>
    <name evidence="1" type="ORF">H4687_003349</name>
</gene>
<organism evidence="1 2">
    <name type="scientific">Streptomyces stelliscabiei</name>
    <dbReference type="NCBI Taxonomy" id="146820"/>
    <lineage>
        <taxon>Bacteria</taxon>
        <taxon>Bacillati</taxon>
        <taxon>Actinomycetota</taxon>
        <taxon>Actinomycetes</taxon>
        <taxon>Kitasatosporales</taxon>
        <taxon>Streptomycetaceae</taxon>
        <taxon>Streptomyces</taxon>
    </lineage>
</organism>
<dbReference type="OrthoDB" id="4328563at2"/>
<sequence>MASTTARTRQSAAAKRNAAKTLNPDVDFEPVRIAADDEVVEERVPLFYIGDDEYTIPKRIPKGVALQYLRQAGERGHELATAPLLIRVLGEDAYEALEKSKALTDEQLESIVDIIVGQALGRQEGGKGKAQSG</sequence>
<dbReference type="GeneID" id="86827919"/>
<proteinExistence type="predicted"/>
<dbReference type="AlphaFoldDB" id="A0A8I0P2Y0"/>
<dbReference type="EMBL" id="JADBGF010000001">
    <property type="protein sequence ID" value="MBE1597220.1"/>
    <property type="molecule type" value="Genomic_DNA"/>
</dbReference>
<protein>
    <submittedName>
        <fullName evidence="1">Uncharacterized protein</fullName>
    </submittedName>
</protein>
<evidence type="ECO:0000313" key="2">
    <source>
        <dbReference type="Proteomes" id="UP000629287"/>
    </source>
</evidence>
<accession>A0A8I0P2Y0</accession>